<name>A0ABN7V4Z5_GIGMA</name>
<proteinExistence type="predicted"/>
<evidence type="ECO:0000313" key="2">
    <source>
        <dbReference type="Proteomes" id="UP000789901"/>
    </source>
</evidence>
<dbReference type="Proteomes" id="UP000789901">
    <property type="component" value="Unassembled WGS sequence"/>
</dbReference>
<reference evidence="1 2" key="1">
    <citation type="submission" date="2021-06" db="EMBL/GenBank/DDBJ databases">
        <authorList>
            <person name="Kallberg Y."/>
            <person name="Tangrot J."/>
            <person name="Rosling A."/>
        </authorList>
    </citation>
    <scope>NUCLEOTIDE SEQUENCE [LARGE SCALE GENOMIC DNA]</scope>
    <source>
        <strain evidence="1 2">120-4 pot B 10/14</strain>
    </source>
</reference>
<evidence type="ECO:0000313" key="1">
    <source>
        <dbReference type="EMBL" id="CAG8727797.1"/>
    </source>
</evidence>
<comment type="caution">
    <text evidence="1">The sequence shown here is derived from an EMBL/GenBank/DDBJ whole genome shotgun (WGS) entry which is preliminary data.</text>
</comment>
<sequence>MWIQQEPNVTYPLTIAYPNIALSTNPILPPNQIAICHSCKSNPNRNYPQYLSLAPIEIELVLLEKHRYLSPIFLYCSLSCTPRANPFTEYRSLVGAMNYSQNFYSLSLYSGLLENNPYLCSYSQILPSDLSTYPSLSTAIHLSSDKNIPQIQQDEIVVLHQNFYSEIHNKDTHYCYLMARFLTNNRSTRIPISLNDPHLELLLFPDLYPDGHSYYCEMRDQLNNLQ</sequence>
<gene>
    <name evidence="1" type="ORF">GMARGA_LOCUS14097</name>
</gene>
<protein>
    <submittedName>
        <fullName evidence="1">15920_t:CDS:1</fullName>
    </submittedName>
</protein>
<keyword evidence="2" id="KW-1185">Reference proteome</keyword>
<organism evidence="1 2">
    <name type="scientific">Gigaspora margarita</name>
    <dbReference type="NCBI Taxonomy" id="4874"/>
    <lineage>
        <taxon>Eukaryota</taxon>
        <taxon>Fungi</taxon>
        <taxon>Fungi incertae sedis</taxon>
        <taxon>Mucoromycota</taxon>
        <taxon>Glomeromycotina</taxon>
        <taxon>Glomeromycetes</taxon>
        <taxon>Diversisporales</taxon>
        <taxon>Gigasporaceae</taxon>
        <taxon>Gigaspora</taxon>
    </lineage>
</organism>
<accession>A0ABN7V4Z5</accession>
<dbReference type="EMBL" id="CAJVQB010009210">
    <property type="protein sequence ID" value="CAG8727797.1"/>
    <property type="molecule type" value="Genomic_DNA"/>
</dbReference>